<organism evidence="2 3">
    <name type="scientific">Anaeroselena agilis</name>
    <dbReference type="NCBI Taxonomy" id="3063788"/>
    <lineage>
        <taxon>Bacteria</taxon>
        <taxon>Bacillati</taxon>
        <taxon>Bacillota</taxon>
        <taxon>Negativicutes</taxon>
        <taxon>Acetonemataceae</taxon>
        <taxon>Anaeroselena</taxon>
    </lineage>
</organism>
<dbReference type="Proteomes" id="UP001254848">
    <property type="component" value="Unassembled WGS sequence"/>
</dbReference>
<feature type="domain" description="Amidohydrolase 3" evidence="1">
    <location>
        <begin position="45"/>
        <end position="513"/>
    </location>
</feature>
<evidence type="ECO:0000313" key="2">
    <source>
        <dbReference type="EMBL" id="MDT8901470.1"/>
    </source>
</evidence>
<proteinExistence type="predicted"/>
<dbReference type="InterPro" id="IPR023100">
    <property type="entry name" value="D-aminoacylase_insert_dom_sf"/>
</dbReference>
<dbReference type="RefSeq" id="WP_413779981.1">
    <property type="nucleotide sequence ID" value="NZ_JAUOZS010000001.1"/>
</dbReference>
<dbReference type="InterPro" id="IPR032466">
    <property type="entry name" value="Metal_Hydrolase"/>
</dbReference>
<reference evidence="2 3" key="1">
    <citation type="submission" date="2023-07" db="EMBL/GenBank/DDBJ databases">
        <title>The novel representative of Negativicutes class, Anaeroselena agilis gen. nov. sp. nov.</title>
        <authorList>
            <person name="Prokofeva M.I."/>
            <person name="Elcheninov A.G."/>
            <person name="Klyukina A."/>
            <person name="Kublanov I.V."/>
            <person name="Frolov E.N."/>
            <person name="Podosokorskaya O.A."/>
        </authorList>
    </citation>
    <scope>NUCLEOTIDE SEQUENCE [LARGE SCALE GENOMIC DNA]</scope>
    <source>
        <strain evidence="2 3">4137-cl</strain>
    </source>
</reference>
<name>A0ABU3NXC7_9FIRM</name>
<dbReference type="PANTHER" id="PTHR11647:SF1">
    <property type="entry name" value="COLLAPSIN RESPONSE MEDIATOR PROTEIN"/>
    <property type="match status" value="1"/>
</dbReference>
<dbReference type="EMBL" id="JAUOZS010000001">
    <property type="protein sequence ID" value="MDT8901470.1"/>
    <property type="molecule type" value="Genomic_DNA"/>
</dbReference>
<dbReference type="Gene3D" id="2.30.40.10">
    <property type="entry name" value="Urease, subunit C, domain 1"/>
    <property type="match status" value="1"/>
</dbReference>
<keyword evidence="3" id="KW-1185">Reference proteome</keyword>
<dbReference type="GO" id="GO:0016787">
    <property type="term" value="F:hydrolase activity"/>
    <property type="evidence" value="ECO:0007669"/>
    <property type="project" value="UniProtKB-KW"/>
</dbReference>
<dbReference type="PANTHER" id="PTHR11647">
    <property type="entry name" value="HYDRANTOINASE/DIHYDROPYRIMIDINASE FAMILY MEMBER"/>
    <property type="match status" value="1"/>
</dbReference>
<evidence type="ECO:0000259" key="1">
    <source>
        <dbReference type="Pfam" id="PF07969"/>
    </source>
</evidence>
<dbReference type="InterPro" id="IPR050378">
    <property type="entry name" value="Metallo-dep_Hydrolases_sf"/>
</dbReference>
<sequence length="533" mass="56319">MAVNYLLKDGLVLDGSGRAGARADVLLAEGKIVAMGPQLSAAGAKVIDADGLVVAPGFIDSHTHSDRTVFHAPLGPSKVMQGVTTEVMGNCGIGLFPVGAGRRRRELETYLATMEGELPPGGIDWEDMDGYASAVERIGPGRNLAPMVAHGALRIAVMGSDDRVPTAAEMDEMKTLLSRSLKQGAWGMSTGLIYPPGSFAATAELAELAGVLAANGAVYASHIRGESKTLPAAVEEAVSIAASSGARVLISHLKAIGQPYWGQGRAALARLDEARSQGVDVWADQYPYEATSTSLTALLPGWVQDGGTEAMLWRLADADLHSRIRQAVREEMTVRGGPERVRIASLRTGANGKYVGRSIAELAWDRLLAPEDAVVALLKEEGGAVEAIYFSLSSEDLEGIIVSDFVAVGSDGSGLDPAKDGGKMVHPRNYGTFPRVLGRYVREQGLLSLEAAVRKMTALPAAIFGIRGRGLLQPGYNADIVAFDPGRIRDRADFADPHRYPEGIEHVFVNGVPAVAAGRLTGDGRGEVLRRRG</sequence>
<dbReference type="InterPro" id="IPR013108">
    <property type="entry name" value="Amidohydro_3"/>
</dbReference>
<evidence type="ECO:0000313" key="3">
    <source>
        <dbReference type="Proteomes" id="UP001254848"/>
    </source>
</evidence>
<dbReference type="Gene3D" id="3.30.1490.130">
    <property type="entry name" value="D-aminoacylase. Domain 3"/>
    <property type="match status" value="1"/>
</dbReference>
<dbReference type="EC" id="3.5.1.-" evidence="2"/>
<dbReference type="SUPFAM" id="SSF51556">
    <property type="entry name" value="Metallo-dependent hydrolases"/>
    <property type="match status" value="1"/>
</dbReference>
<comment type="caution">
    <text evidence="2">The sequence shown here is derived from an EMBL/GenBank/DDBJ whole genome shotgun (WGS) entry which is preliminary data.</text>
</comment>
<dbReference type="CDD" id="cd01297">
    <property type="entry name" value="D-aminoacylase"/>
    <property type="match status" value="1"/>
</dbReference>
<keyword evidence="2" id="KW-0378">Hydrolase</keyword>
<accession>A0ABU3NXC7</accession>
<dbReference type="Gene3D" id="3.20.20.140">
    <property type="entry name" value="Metal-dependent hydrolases"/>
    <property type="match status" value="1"/>
</dbReference>
<dbReference type="Pfam" id="PF07969">
    <property type="entry name" value="Amidohydro_3"/>
    <property type="match status" value="1"/>
</dbReference>
<dbReference type="SUPFAM" id="SSF51338">
    <property type="entry name" value="Composite domain of metallo-dependent hydrolases"/>
    <property type="match status" value="1"/>
</dbReference>
<dbReference type="InterPro" id="IPR011059">
    <property type="entry name" value="Metal-dep_hydrolase_composite"/>
</dbReference>
<protein>
    <submittedName>
        <fullName evidence="2">D-aminoacylase</fullName>
        <ecNumber evidence="2">3.5.1.-</ecNumber>
    </submittedName>
</protein>
<gene>
    <name evidence="2" type="ORF">Q4T40_09480</name>
</gene>